<reference evidence="1" key="2">
    <citation type="submission" date="2023-02" db="EMBL/GenBank/DDBJ databases">
        <authorList>
            <consortium name="DOE Joint Genome Institute"/>
            <person name="Mondo S.J."/>
            <person name="Chang Y."/>
            <person name="Wang Y."/>
            <person name="Ahrendt S."/>
            <person name="Andreopoulos W."/>
            <person name="Barry K."/>
            <person name="Beard J."/>
            <person name="Benny G.L."/>
            <person name="Blankenship S."/>
            <person name="Bonito G."/>
            <person name="Cuomo C."/>
            <person name="Desiro A."/>
            <person name="Gervers K.A."/>
            <person name="Hundley H."/>
            <person name="Kuo A."/>
            <person name="LaButti K."/>
            <person name="Lang B.F."/>
            <person name="Lipzen A."/>
            <person name="O'Donnell K."/>
            <person name="Pangilinan J."/>
            <person name="Reynolds N."/>
            <person name="Sandor L."/>
            <person name="Smith M.W."/>
            <person name="Tsang A."/>
            <person name="Grigoriev I.V."/>
            <person name="Stajich J.E."/>
            <person name="Spatafora J.W."/>
        </authorList>
    </citation>
    <scope>NUCLEOTIDE SEQUENCE</scope>
    <source>
        <strain evidence="1">RSA 2281</strain>
    </source>
</reference>
<sequence>MEENTSILPSTYKTLDQEIGETLQKIENGSKDLATFYIHAAKLYSCQGQQYKAIYILNEGINTVADDDNEARHTLQQQIEIVTQQSKRRIDFISQTPYEIIATILEHLVDNQKASIVCLDVCRAWRSKFIEHAATAWSSFDIHGSPSKRKLLKALPVISKYIKNLLVYPSIRLESNLSELLKTHDFSNLQALSIKYSKGGAYAIDFDRKKYVMDALAIIGKQLTGLDICVRQATEISLQQVLSLCPRLRAFKLDVNSNMIDCLLPVSGAFPTSLTRIEIISHCKVINLSIIEPLFNYTPHLRHLILYKFYSQTNLLAVLGDRCPKLVEIRMTEYEPESMLEIQHSKSRPLITPKSIETDGQEGGGEGLQCLELHTYNIPSAISFADRLKKSCHSLKKISLTPITIFARNAATPMDWEPLYSLTMYNLSVFSVSSVSRSFYDHLPSILLRFPALESLYLNFPVRSRELSYHNNSLANDGTTQDNIFNAIAELKKLSKLHLTHVYVGDPGFKRYLSRMIMQGDPNNINRQTNYGLRNLKLYRCEGLNISLMNDIAMIHSLQSLTLFDFFDSWLEQTPVAVDDIVIMEFQEALTTVLTTLPKLSKLDLNMIPLMLSTVKSMMDCESLNNLKLGRAVNYYKCTKGEVRKLVNRKFKGTSKIR</sequence>
<dbReference type="PANTHER" id="PTHR13318:SF190">
    <property type="entry name" value="PARTNER OF PAIRED, ISOFORM B"/>
    <property type="match status" value="1"/>
</dbReference>
<dbReference type="Proteomes" id="UP001209540">
    <property type="component" value="Unassembled WGS sequence"/>
</dbReference>
<accession>A0AAD5PHX1</accession>
<dbReference type="AlphaFoldDB" id="A0AAD5PHX1"/>
<dbReference type="GO" id="GO:0031146">
    <property type="term" value="P:SCF-dependent proteasomal ubiquitin-dependent protein catabolic process"/>
    <property type="evidence" value="ECO:0007669"/>
    <property type="project" value="TreeGrafter"/>
</dbReference>
<dbReference type="EMBL" id="JAIXMP010000004">
    <property type="protein sequence ID" value="KAI9274764.1"/>
    <property type="molecule type" value="Genomic_DNA"/>
</dbReference>
<keyword evidence="2" id="KW-1185">Reference proteome</keyword>
<gene>
    <name evidence="1" type="ORF">BDA99DRAFT_498525</name>
</gene>
<name>A0AAD5PHX1_9FUNG</name>
<proteinExistence type="predicted"/>
<dbReference type="GO" id="GO:0019005">
    <property type="term" value="C:SCF ubiquitin ligase complex"/>
    <property type="evidence" value="ECO:0007669"/>
    <property type="project" value="TreeGrafter"/>
</dbReference>
<evidence type="ECO:0008006" key="3">
    <source>
        <dbReference type="Google" id="ProtNLM"/>
    </source>
</evidence>
<dbReference type="SUPFAM" id="SSF52047">
    <property type="entry name" value="RNI-like"/>
    <property type="match status" value="2"/>
</dbReference>
<reference evidence="1" key="1">
    <citation type="journal article" date="2022" name="IScience">
        <title>Evolution of zygomycete secretomes and the origins of terrestrial fungal ecologies.</title>
        <authorList>
            <person name="Chang Y."/>
            <person name="Wang Y."/>
            <person name="Mondo S."/>
            <person name="Ahrendt S."/>
            <person name="Andreopoulos W."/>
            <person name="Barry K."/>
            <person name="Beard J."/>
            <person name="Benny G.L."/>
            <person name="Blankenship S."/>
            <person name="Bonito G."/>
            <person name="Cuomo C."/>
            <person name="Desiro A."/>
            <person name="Gervers K.A."/>
            <person name="Hundley H."/>
            <person name="Kuo A."/>
            <person name="LaButti K."/>
            <person name="Lang B.F."/>
            <person name="Lipzen A."/>
            <person name="O'Donnell K."/>
            <person name="Pangilinan J."/>
            <person name="Reynolds N."/>
            <person name="Sandor L."/>
            <person name="Smith M.E."/>
            <person name="Tsang A."/>
            <person name="Grigoriev I.V."/>
            <person name="Stajich J.E."/>
            <person name="Spatafora J.W."/>
        </authorList>
    </citation>
    <scope>NUCLEOTIDE SEQUENCE</scope>
    <source>
        <strain evidence="1">RSA 2281</strain>
    </source>
</reference>
<dbReference type="Gene3D" id="3.80.10.10">
    <property type="entry name" value="Ribonuclease Inhibitor"/>
    <property type="match status" value="2"/>
</dbReference>
<protein>
    <recommendedName>
        <fullName evidence="3">F-box domain-containing protein</fullName>
    </recommendedName>
</protein>
<evidence type="ECO:0000313" key="2">
    <source>
        <dbReference type="Proteomes" id="UP001209540"/>
    </source>
</evidence>
<comment type="caution">
    <text evidence="1">The sequence shown here is derived from an EMBL/GenBank/DDBJ whole genome shotgun (WGS) entry which is preliminary data.</text>
</comment>
<organism evidence="1 2">
    <name type="scientific">Phascolomyces articulosus</name>
    <dbReference type="NCBI Taxonomy" id="60185"/>
    <lineage>
        <taxon>Eukaryota</taxon>
        <taxon>Fungi</taxon>
        <taxon>Fungi incertae sedis</taxon>
        <taxon>Mucoromycota</taxon>
        <taxon>Mucoromycotina</taxon>
        <taxon>Mucoromycetes</taxon>
        <taxon>Mucorales</taxon>
        <taxon>Lichtheimiaceae</taxon>
        <taxon>Phascolomyces</taxon>
    </lineage>
</organism>
<evidence type="ECO:0000313" key="1">
    <source>
        <dbReference type="EMBL" id="KAI9274764.1"/>
    </source>
</evidence>
<dbReference type="PANTHER" id="PTHR13318">
    <property type="entry name" value="PARTNER OF PAIRED, ISOFORM B-RELATED"/>
    <property type="match status" value="1"/>
</dbReference>
<dbReference type="InterPro" id="IPR032675">
    <property type="entry name" value="LRR_dom_sf"/>
</dbReference>